<proteinExistence type="predicted"/>
<evidence type="ECO:0000313" key="2">
    <source>
        <dbReference type="EMBL" id="OGC14113.1"/>
    </source>
</evidence>
<organism evidence="2 3">
    <name type="scientific">candidate division WOR-1 bacterium RIFOXYB2_FULL_36_35</name>
    <dbReference type="NCBI Taxonomy" id="1802578"/>
    <lineage>
        <taxon>Bacteria</taxon>
        <taxon>Bacillati</taxon>
        <taxon>Saganbacteria</taxon>
    </lineage>
</organism>
<keyword evidence="1" id="KW-0472">Membrane</keyword>
<feature type="transmembrane region" description="Helical" evidence="1">
    <location>
        <begin position="6"/>
        <end position="23"/>
    </location>
</feature>
<sequence>MGKILAIIIVVFFICGSLFLYITKNSEKSAKVFSPNYINKIWREDHQVAIKLADQELIKHFPDKKNFGIEYKVEQVLREENPSIYEVVYNLPMGPTDQRIVIVVDIIDGKVMSYTKHHE</sequence>
<keyword evidence="1" id="KW-1133">Transmembrane helix</keyword>
<comment type="caution">
    <text evidence="2">The sequence shown here is derived from an EMBL/GenBank/DDBJ whole genome shotgun (WGS) entry which is preliminary data.</text>
</comment>
<protein>
    <submittedName>
        <fullName evidence="2">Uncharacterized protein</fullName>
    </submittedName>
</protein>
<evidence type="ECO:0000256" key="1">
    <source>
        <dbReference type="SAM" id="Phobius"/>
    </source>
</evidence>
<accession>A0A1F4S301</accession>
<evidence type="ECO:0000313" key="3">
    <source>
        <dbReference type="Proteomes" id="UP000177905"/>
    </source>
</evidence>
<name>A0A1F4S301_UNCSA</name>
<gene>
    <name evidence="2" type="ORF">A2290_06390</name>
</gene>
<dbReference type="AlphaFoldDB" id="A0A1F4S301"/>
<dbReference type="Proteomes" id="UP000177905">
    <property type="component" value="Unassembled WGS sequence"/>
</dbReference>
<reference evidence="2 3" key="1">
    <citation type="journal article" date="2016" name="Nat. Commun.">
        <title>Thousands of microbial genomes shed light on interconnected biogeochemical processes in an aquifer system.</title>
        <authorList>
            <person name="Anantharaman K."/>
            <person name="Brown C.T."/>
            <person name="Hug L.A."/>
            <person name="Sharon I."/>
            <person name="Castelle C.J."/>
            <person name="Probst A.J."/>
            <person name="Thomas B.C."/>
            <person name="Singh A."/>
            <person name="Wilkins M.J."/>
            <person name="Karaoz U."/>
            <person name="Brodie E.L."/>
            <person name="Williams K.H."/>
            <person name="Hubbard S.S."/>
            <person name="Banfield J.F."/>
        </authorList>
    </citation>
    <scope>NUCLEOTIDE SEQUENCE [LARGE SCALE GENOMIC DNA]</scope>
</reference>
<keyword evidence="1" id="KW-0812">Transmembrane</keyword>
<dbReference type="EMBL" id="MEUA01000041">
    <property type="protein sequence ID" value="OGC14113.1"/>
    <property type="molecule type" value="Genomic_DNA"/>
</dbReference>